<evidence type="ECO:0000256" key="2">
    <source>
        <dbReference type="SAM" id="MobiDB-lite"/>
    </source>
</evidence>
<dbReference type="AlphaFoldDB" id="A0A7D4UAB5"/>
<keyword evidence="1" id="KW-0143">Chaperone</keyword>
<dbReference type="EMBL" id="CP054038">
    <property type="protein sequence ID" value="QKJ18283.1"/>
    <property type="molecule type" value="Genomic_DNA"/>
</dbReference>
<gene>
    <name evidence="3" type="ORF">HQM25_01955</name>
</gene>
<evidence type="ECO:0000313" key="4">
    <source>
        <dbReference type="Proteomes" id="UP000502498"/>
    </source>
</evidence>
<sequence length="266" mass="27418">MTVVEIAPRGEDVSCALSGDLVIPRLVRRRGRTAEVALVAGRAMLLPGDEARLRISVGPGCTLRLVDIGGLIAYGRPGEVGEASQWHAHIDLASGADLTWDALPTVITDAGDLIRSLRITLGSGASAMLRETLVLGRTGEAGGRLRSDTAAVDAGGPVLRDALEARGATPVPGVLGGARVMDTVLMLGRPLPEGGEPPGAVRLDLERGGTMLRHLGATVHDSPLAGFLPRTLAADALPGGMPHTASDHERHRPSAVPTLASLATLP</sequence>
<organism evidence="3 4">
    <name type="scientific">Microbacterium hominis</name>
    <dbReference type="NCBI Taxonomy" id="162426"/>
    <lineage>
        <taxon>Bacteria</taxon>
        <taxon>Bacillati</taxon>
        <taxon>Actinomycetota</taxon>
        <taxon>Actinomycetes</taxon>
        <taxon>Micrococcales</taxon>
        <taxon>Microbacteriaceae</taxon>
        <taxon>Microbacterium</taxon>
    </lineage>
</organism>
<accession>A0A7D4UAB5</accession>
<name>A0A7D4UAB5_9MICO</name>
<reference evidence="3 4" key="1">
    <citation type="submission" date="2020-05" db="EMBL/GenBank/DDBJ databases">
        <title>Strain PA2F3 complete genome.</title>
        <authorList>
            <person name="Kim Y.-S."/>
            <person name="Kim S.-J."/>
            <person name="Jung H.-k."/>
            <person name="Kim S.-E."/>
            <person name="Kim K.-H."/>
        </authorList>
    </citation>
    <scope>NUCLEOTIDE SEQUENCE [LARGE SCALE GENOMIC DNA]</scope>
    <source>
        <strain evidence="3 4">PA2F3</strain>
    </source>
</reference>
<dbReference type="RefSeq" id="WP_172988663.1">
    <property type="nucleotide sequence ID" value="NZ_CP054038.1"/>
</dbReference>
<dbReference type="GO" id="GO:0016151">
    <property type="term" value="F:nickel cation binding"/>
    <property type="evidence" value="ECO:0007669"/>
    <property type="project" value="InterPro"/>
</dbReference>
<dbReference type="Pfam" id="PF01774">
    <property type="entry name" value="UreD"/>
    <property type="match status" value="1"/>
</dbReference>
<protein>
    <submittedName>
        <fullName evidence="3">Urease accessory protein UreD</fullName>
    </submittedName>
</protein>
<dbReference type="InterPro" id="IPR002669">
    <property type="entry name" value="UreD"/>
</dbReference>
<evidence type="ECO:0000256" key="1">
    <source>
        <dbReference type="ARBA" id="ARBA00023186"/>
    </source>
</evidence>
<evidence type="ECO:0000313" key="3">
    <source>
        <dbReference type="EMBL" id="QKJ18283.1"/>
    </source>
</evidence>
<proteinExistence type="predicted"/>
<feature type="region of interest" description="Disordered" evidence="2">
    <location>
        <begin position="238"/>
        <end position="266"/>
    </location>
</feature>
<dbReference type="Proteomes" id="UP000502498">
    <property type="component" value="Chromosome"/>
</dbReference>